<sequence>IWAVEATLYRDDEYSMKQNKLLASAKSTGFIYRDYIYGAVVNLTVLEVVKCVVGSPRPTFFDLCQPEEAKTCVDSEFVSSYTCTSTTYTRYLQIDSSRSFPSAHSWRNRSVLIVPLVQVLCIIYSCVCSLTRVSDHRHHWWDVLIGGSMGAITA</sequence>
<keyword evidence="8" id="KW-1185">Reference proteome</keyword>
<keyword evidence="3" id="KW-0812">Transmembrane</keyword>
<dbReference type="GO" id="GO:0046839">
    <property type="term" value="P:phospholipid dephosphorylation"/>
    <property type="evidence" value="ECO:0007669"/>
    <property type="project" value="TreeGrafter"/>
</dbReference>
<dbReference type="InterPro" id="IPR043216">
    <property type="entry name" value="PAP-like"/>
</dbReference>
<name>A0A0L7K4I8_OPEBR</name>
<dbReference type="SUPFAM" id="SSF48317">
    <property type="entry name" value="Acid phosphatase/Vanadium-dependent haloperoxidase"/>
    <property type="match status" value="1"/>
</dbReference>
<evidence type="ECO:0000313" key="7">
    <source>
        <dbReference type="EMBL" id="KOB53409.1"/>
    </source>
</evidence>
<evidence type="ECO:0000256" key="3">
    <source>
        <dbReference type="ARBA" id="ARBA00022692"/>
    </source>
</evidence>
<dbReference type="STRING" id="104452.A0A0L7K4I8"/>
<dbReference type="Gene3D" id="1.20.144.10">
    <property type="entry name" value="Phosphatidic acid phosphatase type 2/haloperoxidase"/>
    <property type="match status" value="1"/>
</dbReference>
<dbReference type="GO" id="GO:0005886">
    <property type="term" value="C:plasma membrane"/>
    <property type="evidence" value="ECO:0007669"/>
    <property type="project" value="TreeGrafter"/>
</dbReference>
<protein>
    <recommendedName>
        <fullName evidence="6">Phosphatidic acid phosphatase type 2/haloperoxidase domain-containing protein</fullName>
    </recommendedName>
</protein>
<reference evidence="7 8" key="1">
    <citation type="journal article" date="2015" name="Genome Biol. Evol.">
        <title>The genome of winter moth (Operophtera brumata) provides a genomic perspective on sexual dimorphism and phenology.</title>
        <authorList>
            <person name="Derks M.F."/>
            <person name="Smit S."/>
            <person name="Salis L."/>
            <person name="Schijlen E."/>
            <person name="Bossers A."/>
            <person name="Mateman C."/>
            <person name="Pijl A.S."/>
            <person name="de Ridder D."/>
            <person name="Groenen M.A."/>
            <person name="Visser M.E."/>
            <person name="Megens H.J."/>
        </authorList>
    </citation>
    <scope>NUCLEOTIDE SEQUENCE [LARGE SCALE GENOMIC DNA]</scope>
    <source>
        <strain evidence="7">WM2013NL</strain>
        <tissue evidence="7">Head and thorax</tissue>
    </source>
</reference>
<feature type="non-terminal residue" evidence="7">
    <location>
        <position position="154"/>
    </location>
</feature>
<comment type="similarity">
    <text evidence="2">Belongs to the PA-phosphatase related phosphoesterase family.</text>
</comment>
<feature type="domain" description="Phosphatidic acid phosphatase type 2/haloperoxidase" evidence="6">
    <location>
        <begin position="32"/>
        <end position="154"/>
    </location>
</feature>
<dbReference type="GO" id="GO:0007165">
    <property type="term" value="P:signal transduction"/>
    <property type="evidence" value="ECO:0007669"/>
    <property type="project" value="TreeGrafter"/>
</dbReference>
<evidence type="ECO:0000259" key="6">
    <source>
        <dbReference type="SMART" id="SM00014"/>
    </source>
</evidence>
<evidence type="ECO:0000256" key="1">
    <source>
        <dbReference type="ARBA" id="ARBA00004141"/>
    </source>
</evidence>
<dbReference type="Proteomes" id="UP000037510">
    <property type="component" value="Unassembled WGS sequence"/>
</dbReference>
<evidence type="ECO:0000256" key="5">
    <source>
        <dbReference type="ARBA" id="ARBA00023136"/>
    </source>
</evidence>
<dbReference type="EMBL" id="JTDY01011751">
    <property type="protein sequence ID" value="KOB53409.1"/>
    <property type="molecule type" value="Genomic_DNA"/>
</dbReference>
<comment type="caution">
    <text evidence="7">The sequence shown here is derived from an EMBL/GenBank/DDBJ whole genome shotgun (WGS) entry which is preliminary data.</text>
</comment>
<organism evidence="7 8">
    <name type="scientific">Operophtera brumata</name>
    <name type="common">Winter moth</name>
    <name type="synonym">Phalaena brumata</name>
    <dbReference type="NCBI Taxonomy" id="104452"/>
    <lineage>
        <taxon>Eukaryota</taxon>
        <taxon>Metazoa</taxon>
        <taxon>Ecdysozoa</taxon>
        <taxon>Arthropoda</taxon>
        <taxon>Hexapoda</taxon>
        <taxon>Insecta</taxon>
        <taxon>Pterygota</taxon>
        <taxon>Neoptera</taxon>
        <taxon>Endopterygota</taxon>
        <taxon>Lepidoptera</taxon>
        <taxon>Glossata</taxon>
        <taxon>Ditrysia</taxon>
        <taxon>Geometroidea</taxon>
        <taxon>Geometridae</taxon>
        <taxon>Larentiinae</taxon>
        <taxon>Operophtera</taxon>
    </lineage>
</organism>
<proteinExistence type="inferred from homology"/>
<dbReference type="GO" id="GO:0006644">
    <property type="term" value="P:phospholipid metabolic process"/>
    <property type="evidence" value="ECO:0007669"/>
    <property type="project" value="InterPro"/>
</dbReference>
<dbReference type="InterPro" id="IPR000326">
    <property type="entry name" value="PAP2/HPO"/>
</dbReference>
<dbReference type="AlphaFoldDB" id="A0A0L7K4I8"/>
<feature type="non-terminal residue" evidence="7">
    <location>
        <position position="1"/>
    </location>
</feature>
<dbReference type="GO" id="GO:0008195">
    <property type="term" value="F:phosphatidate phosphatase activity"/>
    <property type="evidence" value="ECO:0007669"/>
    <property type="project" value="TreeGrafter"/>
</dbReference>
<evidence type="ECO:0000313" key="8">
    <source>
        <dbReference type="Proteomes" id="UP000037510"/>
    </source>
</evidence>
<dbReference type="PANTHER" id="PTHR10165">
    <property type="entry name" value="LIPID PHOSPHATE PHOSPHATASE"/>
    <property type="match status" value="1"/>
</dbReference>
<dbReference type="InterPro" id="IPR036938">
    <property type="entry name" value="PAP2/HPO_sf"/>
</dbReference>
<keyword evidence="5" id="KW-0472">Membrane</keyword>
<accession>A0A0L7K4I8</accession>
<dbReference type="PANTHER" id="PTHR10165:SF103">
    <property type="entry name" value="PHOSPHOLIPID PHOSPHATASE HOMOLOG 1.2 HOMOLOG"/>
    <property type="match status" value="1"/>
</dbReference>
<evidence type="ECO:0000256" key="4">
    <source>
        <dbReference type="ARBA" id="ARBA00022989"/>
    </source>
</evidence>
<gene>
    <name evidence="7" type="ORF">OBRU01_25955</name>
</gene>
<comment type="subcellular location">
    <subcellularLocation>
        <location evidence="1">Membrane</location>
        <topology evidence="1">Multi-pass membrane protein</topology>
    </subcellularLocation>
</comment>
<dbReference type="SMART" id="SM00014">
    <property type="entry name" value="acidPPc"/>
    <property type="match status" value="1"/>
</dbReference>
<dbReference type="Pfam" id="PF01569">
    <property type="entry name" value="PAP2"/>
    <property type="match status" value="1"/>
</dbReference>
<keyword evidence="4" id="KW-1133">Transmembrane helix</keyword>
<evidence type="ECO:0000256" key="2">
    <source>
        <dbReference type="ARBA" id="ARBA00008816"/>
    </source>
</evidence>